<dbReference type="Pfam" id="PF08546">
    <property type="entry name" value="ApbA_C"/>
    <property type="match status" value="1"/>
</dbReference>
<dbReference type="GO" id="GO:0050661">
    <property type="term" value="F:NADP binding"/>
    <property type="evidence" value="ECO:0007669"/>
    <property type="project" value="TreeGrafter"/>
</dbReference>
<protein>
    <submittedName>
        <fullName evidence="4">2-dehydropantoate 2-reductase</fullName>
    </submittedName>
</protein>
<name>T1A481_9ZZZZ</name>
<dbReference type="GO" id="GO:0008677">
    <property type="term" value="F:2-dehydropantoate 2-reductase activity"/>
    <property type="evidence" value="ECO:0007669"/>
    <property type="project" value="TreeGrafter"/>
</dbReference>
<evidence type="ECO:0000256" key="2">
    <source>
        <dbReference type="ARBA" id="ARBA00023002"/>
    </source>
</evidence>
<sequence length="168" mass="18023">RGLSAGGWTTPRLNIALGVLSWGVTYLAPGHILHAGTGSLVLGDLSGGRAAKRFASLFEGVGIPTQYTDDVIRAIWRKVIINAAANPVTADHKVLNGELLTDPLRGQAISLMREALEVAAAEGYPFAEHEVEDELFRVLRQTAHNRSSMLQDALRSKPMELEAISGAL</sequence>
<gene>
    <name evidence="4" type="ORF">B2A_06808</name>
</gene>
<dbReference type="EMBL" id="AUZZ01004848">
    <property type="protein sequence ID" value="EQD51703.1"/>
    <property type="molecule type" value="Genomic_DNA"/>
</dbReference>
<keyword evidence="2" id="KW-0560">Oxidoreductase</keyword>
<dbReference type="PANTHER" id="PTHR43765:SF2">
    <property type="entry name" value="2-DEHYDROPANTOATE 2-REDUCTASE"/>
    <property type="match status" value="1"/>
</dbReference>
<evidence type="ECO:0000313" key="4">
    <source>
        <dbReference type="EMBL" id="EQD51703.1"/>
    </source>
</evidence>
<feature type="non-terminal residue" evidence="4">
    <location>
        <position position="168"/>
    </location>
</feature>
<evidence type="ECO:0000256" key="1">
    <source>
        <dbReference type="ARBA" id="ARBA00022857"/>
    </source>
</evidence>
<evidence type="ECO:0000259" key="3">
    <source>
        <dbReference type="Pfam" id="PF08546"/>
    </source>
</evidence>
<dbReference type="InterPro" id="IPR013752">
    <property type="entry name" value="KPA_reductase"/>
</dbReference>
<keyword evidence="1" id="KW-0521">NADP</keyword>
<feature type="domain" description="Ketopantoate reductase C-terminal" evidence="3">
    <location>
        <begin position="70"/>
        <end position="168"/>
    </location>
</feature>
<organism evidence="4">
    <name type="scientific">mine drainage metagenome</name>
    <dbReference type="NCBI Taxonomy" id="410659"/>
    <lineage>
        <taxon>unclassified sequences</taxon>
        <taxon>metagenomes</taxon>
        <taxon>ecological metagenomes</taxon>
    </lineage>
</organism>
<accession>T1A481</accession>
<reference evidence="4" key="2">
    <citation type="journal article" date="2014" name="ISME J.">
        <title>Microbial stratification in low pH oxic and suboxic macroscopic growths along an acid mine drainage.</title>
        <authorList>
            <person name="Mendez-Garcia C."/>
            <person name="Mesa V."/>
            <person name="Sprenger R.R."/>
            <person name="Richter M."/>
            <person name="Diez M.S."/>
            <person name="Solano J."/>
            <person name="Bargiela R."/>
            <person name="Golyshina O.V."/>
            <person name="Manteca A."/>
            <person name="Ramos J.L."/>
            <person name="Gallego J.R."/>
            <person name="Llorente I."/>
            <person name="Martins Dos Santos V.A."/>
            <person name="Jensen O.N."/>
            <person name="Pelaez A.I."/>
            <person name="Sanchez J."/>
            <person name="Ferrer M."/>
        </authorList>
    </citation>
    <scope>NUCLEOTIDE SEQUENCE</scope>
</reference>
<dbReference type="SUPFAM" id="SSF48179">
    <property type="entry name" value="6-phosphogluconate dehydrogenase C-terminal domain-like"/>
    <property type="match status" value="1"/>
</dbReference>
<comment type="caution">
    <text evidence="4">The sequence shown here is derived from an EMBL/GenBank/DDBJ whole genome shotgun (WGS) entry which is preliminary data.</text>
</comment>
<reference evidence="4" key="1">
    <citation type="submission" date="2013-08" db="EMBL/GenBank/DDBJ databases">
        <authorList>
            <person name="Mendez C."/>
            <person name="Richter M."/>
            <person name="Ferrer M."/>
            <person name="Sanchez J."/>
        </authorList>
    </citation>
    <scope>NUCLEOTIDE SEQUENCE</scope>
</reference>
<dbReference type="GO" id="GO:0005737">
    <property type="term" value="C:cytoplasm"/>
    <property type="evidence" value="ECO:0007669"/>
    <property type="project" value="TreeGrafter"/>
</dbReference>
<dbReference type="AlphaFoldDB" id="T1A481"/>
<dbReference type="PANTHER" id="PTHR43765">
    <property type="entry name" value="2-DEHYDROPANTOATE 2-REDUCTASE-RELATED"/>
    <property type="match status" value="1"/>
</dbReference>
<feature type="non-terminal residue" evidence="4">
    <location>
        <position position="1"/>
    </location>
</feature>
<dbReference type="Gene3D" id="3.40.50.720">
    <property type="entry name" value="NAD(P)-binding Rossmann-like Domain"/>
    <property type="match status" value="1"/>
</dbReference>
<dbReference type="InterPro" id="IPR008927">
    <property type="entry name" value="6-PGluconate_DH-like_C_sf"/>
</dbReference>
<dbReference type="InterPro" id="IPR013328">
    <property type="entry name" value="6PGD_dom2"/>
</dbReference>
<proteinExistence type="predicted"/>
<dbReference type="Gene3D" id="1.10.1040.10">
    <property type="entry name" value="N-(1-d-carboxylethyl)-l-norvaline Dehydrogenase, domain 2"/>
    <property type="match status" value="1"/>
</dbReference>
<dbReference type="InterPro" id="IPR050838">
    <property type="entry name" value="Ketopantoate_reductase"/>
</dbReference>